<dbReference type="Gene3D" id="1.20.1110.10">
    <property type="entry name" value="Calcium-transporting ATPase, transmembrane domain"/>
    <property type="match status" value="1"/>
</dbReference>
<name>A0A833MCJ1_9FIRM</name>
<dbReference type="GO" id="GO:1902600">
    <property type="term" value="P:proton transmembrane transport"/>
    <property type="evidence" value="ECO:0007669"/>
    <property type="project" value="TreeGrafter"/>
</dbReference>
<dbReference type="GO" id="GO:0006883">
    <property type="term" value="P:intracellular sodium ion homeostasis"/>
    <property type="evidence" value="ECO:0007669"/>
    <property type="project" value="TreeGrafter"/>
</dbReference>
<dbReference type="InterPro" id="IPR006068">
    <property type="entry name" value="ATPase_P-typ_cation-transptr_C"/>
</dbReference>
<dbReference type="InterPro" id="IPR023298">
    <property type="entry name" value="ATPase_P-typ_TM_dom_sf"/>
</dbReference>
<protein>
    <submittedName>
        <fullName evidence="8">HAD-IC family P-type ATPase</fullName>
    </submittedName>
</protein>
<dbReference type="NCBIfam" id="TIGR01494">
    <property type="entry name" value="ATPase_P-type"/>
    <property type="match status" value="1"/>
</dbReference>
<comment type="caution">
    <text evidence="8">The sequence shown here is derived from an EMBL/GenBank/DDBJ whole genome shotgun (WGS) entry which is preliminary data.</text>
</comment>
<evidence type="ECO:0000256" key="1">
    <source>
        <dbReference type="ARBA" id="ARBA00004651"/>
    </source>
</evidence>
<dbReference type="InterPro" id="IPR036412">
    <property type="entry name" value="HAD-like_sf"/>
</dbReference>
<keyword evidence="2" id="KW-1003">Cell membrane</keyword>
<organism evidence="8 9">
    <name type="scientific">Alkaliphilus serpentinus</name>
    <dbReference type="NCBI Taxonomy" id="1482731"/>
    <lineage>
        <taxon>Bacteria</taxon>
        <taxon>Bacillati</taxon>
        <taxon>Bacillota</taxon>
        <taxon>Clostridia</taxon>
        <taxon>Peptostreptococcales</taxon>
        <taxon>Natronincolaceae</taxon>
        <taxon>Alkaliphilus</taxon>
    </lineage>
</organism>
<evidence type="ECO:0000313" key="9">
    <source>
        <dbReference type="Proteomes" id="UP000465601"/>
    </source>
</evidence>
<keyword evidence="5 6" id="KW-0472">Membrane</keyword>
<dbReference type="GO" id="GO:0016887">
    <property type="term" value="F:ATP hydrolysis activity"/>
    <property type="evidence" value="ECO:0007669"/>
    <property type="project" value="InterPro"/>
</dbReference>
<dbReference type="GO" id="GO:0005524">
    <property type="term" value="F:ATP binding"/>
    <property type="evidence" value="ECO:0007669"/>
    <property type="project" value="InterPro"/>
</dbReference>
<feature type="transmembrane region" description="Helical" evidence="6">
    <location>
        <begin position="196"/>
        <end position="218"/>
    </location>
</feature>
<feature type="transmembrane region" description="Helical" evidence="6">
    <location>
        <begin position="277"/>
        <end position="298"/>
    </location>
</feature>
<dbReference type="EMBL" id="WBZB01000063">
    <property type="protein sequence ID" value="KAB3525583.1"/>
    <property type="molecule type" value="Genomic_DNA"/>
</dbReference>
<dbReference type="Gene3D" id="3.40.50.1000">
    <property type="entry name" value="HAD superfamily/HAD-like"/>
    <property type="match status" value="1"/>
</dbReference>
<dbReference type="InterPro" id="IPR050510">
    <property type="entry name" value="Cation_transp_ATPase_P-type"/>
</dbReference>
<dbReference type="PRINTS" id="PR00120">
    <property type="entry name" value="HATPASE"/>
</dbReference>
<dbReference type="PRINTS" id="PR00119">
    <property type="entry name" value="CATATPASE"/>
</dbReference>
<evidence type="ECO:0000313" key="8">
    <source>
        <dbReference type="EMBL" id="KAB3525583.1"/>
    </source>
</evidence>
<dbReference type="GO" id="GO:0036376">
    <property type="term" value="P:sodium ion export across plasma membrane"/>
    <property type="evidence" value="ECO:0007669"/>
    <property type="project" value="TreeGrafter"/>
</dbReference>
<dbReference type="GO" id="GO:0005886">
    <property type="term" value="C:plasma membrane"/>
    <property type="evidence" value="ECO:0007669"/>
    <property type="project" value="UniProtKB-SubCell"/>
</dbReference>
<gene>
    <name evidence="8" type="ORF">F8153_14920</name>
</gene>
<evidence type="ECO:0000259" key="7">
    <source>
        <dbReference type="Pfam" id="PF00689"/>
    </source>
</evidence>
<dbReference type="Pfam" id="PF00702">
    <property type="entry name" value="Hydrolase"/>
    <property type="match status" value="1"/>
</dbReference>
<dbReference type="PANTHER" id="PTHR43294">
    <property type="entry name" value="SODIUM/POTASSIUM-TRANSPORTING ATPASE SUBUNIT ALPHA"/>
    <property type="match status" value="1"/>
</dbReference>
<evidence type="ECO:0000256" key="5">
    <source>
        <dbReference type="ARBA" id="ARBA00023136"/>
    </source>
</evidence>
<evidence type="ECO:0000256" key="4">
    <source>
        <dbReference type="ARBA" id="ARBA00022989"/>
    </source>
</evidence>
<keyword evidence="4 6" id="KW-1133">Transmembrane helix</keyword>
<dbReference type="GO" id="GO:0005391">
    <property type="term" value="F:P-type sodium:potassium-exchanging transporter activity"/>
    <property type="evidence" value="ECO:0007669"/>
    <property type="project" value="TreeGrafter"/>
</dbReference>
<dbReference type="SUPFAM" id="SSF81665">
    <property type="entry name" value="Calcium ATPase, transmembrane domain M"/>
    <property type="match status" value="1"/>
</dbReference>
<dbReference type="GO" id="GO:1990573">
    <property type="term" value="P:potassium ion import across plasma membrane"/>
    <property type="evidence" value="ECO:0007669"/>
    <property type="project" value="TreeGrafter"/>
</dbReference>
<feature type="transmembrane region" description="Helical" evidence="6">
    <location>
        <begin position="119"/>
        <end position="140"/>
    </location>
</feature>
<feature type="transmembrane region" description="Helical" evidence="6">
    <location>
        <begin position="253"/>
        <end position="271"/>
    </location>
</feature>
<dbReference type="Pfam" id="PF00689">
    <property type="entry name" value="Cation_ATPase_C"/>
    <property type="match status" value="1"/>
</dbReference>
<dbReference type="GO" id="GO:0030007">
    <property type="term" value="P:intracellular potassium ion homeostasis"/>
    <property type="evidence" value="ECO:0007669"/>
    <property type="project" value="TreeGrafter"/>
</dbReference>
<accession>A0A833MCJ1</accession>
<evidence type="ECO:0000256" key="2">
    <source>
        <dbReference type="ARBA" id="ARBA00022475"/>
    </source>
</evidence>
<evidence type="ECO:0000256" key="3">
    <source>
        <dbReference type="ARBA" id="ARBA00022692"/>
    </source>
</evidence>
<dbReference type="OrthoDB" id="9760364at2"/>
<dbReference type="InterPro" id="IPR023214">
    <property type="entry name" value="HAD_sf"/>
</dbReference>
<proteinExistence type="predicted"/>
<dbReference type="InterPro" id="IPR001757">
    <property type="entry name" value="P_typ_ATPase"/>
</dbReference>
<evidence type="ECO:0000256" key="6">
    <source>
        <dbReference type="SAM" id="Phobius"/>
    </source>
</evidence>
<reference evidence="8 9" key="1">
    <citation type="submission" date="2019-10" db="EMBL/GenBank/DDBJ databases">
        <title>Alkaliphilus serpentinus sp. nov. and Alkaliphilus pronyensis sp. nov., two novel anaerobic alkaliphilic species isolated from the serpentinized-hosted hydrothermal field of the Prony Bay (New Caledonia).</title>
        <authorList>
            <person name="Postec A."/>
        </authorList>
    </citation>
    <scope>NUCLEOTIDE SEQUENCE [LARGE SCALE GENOMIC DNA]</scope>
    <source>
        <strain evidence="8 9">LacT</strain>
    </source>
</reference>
<comment type="subcellular location">
    <subcellularLocation>
        <location evidence="1">Cell membrane</location>
        <topology evidence="1">Multi-pass membrane protein</topology>
    </subcellularLocation>
</comment>
<feature type="domain" description="Cation-transporting P-type ATPase C-terminal" evidence="7">
    <location>
        <begin position="143"/>
        <end position="298"/>
    </location>
</feature>
<keyword evidence="9" id="KW-1185">Reference proteome</keyword>
<sequence>MNILEGGDIVLTGLELDQLSDDELLEIIDKVAIFARTSPNQKLRIVKALQTKGHIVVMTGDGINDAPAIKEANIGIAMGKAGTDVTREAASIILVDDNFTTIVRAIEEGRGISGNVKKFLRYVLTGNIGAVLAIFTASLLRMPTPLIASQILMINLVTEGIPALALGLDSPYYNIMGEAPRDAKKSIFDKPLLKKIISRGLFMGLSAFSLFTGTFLLTGNIARARTLAYASIVVNQMLHVFDCRERTLTKNKYLFPAVGISTLILFGSIYIPAVAMLFGTCPLTIIDWIALLFMATFIGRLDYIKEKATRLVANRLSPLFA</sequence>
<dbReference type="PANTHER" id="PTHR43294:SF21">
    <property type="entry name" value="CATION TRANSPORTING ATPASE"/>
    <property type="match status" value="1"/>
</dbReference>
<feature type="transmembrane region" description="Helical" evidence="6">
    <location>
        <begin position="152"/>
        <end position="175"/>
    </location>
</feature>
<keyword evidence="3 6" id="KW-0812">Transmembrane</keyword>
<dbReference type="Proteomes" id="UP000465601">
    <property type="component" value="Unassembled WGS sequence"/>
</dbReference>
<dbReference type="SUPFAM" id="SSF56784">
    <property type="entry name" value="HAD-like"/>
    <property type="match status" value="1"/>
</dbReference>
<dbReference type="AlphaFoldDB" id="A0A833MCJ1"/>